<sequence length="120" mass="12543">MRSRPSSSAAFRWAGLLAAAVLAIASARAAEKGKPALRRTAEPVLSCGALANLRLLMRDTRGDPAAIAALFADPKADHLGCAMTPADRIEGVADRVTIGGTPYSCLKVKDSAVCRWAEAH</sequence>
<evidence type="ECO:0000313" key="2">
    <source>
        <dbReference type="EMBL" id="ACL56143.1"/>
    </source>
</evidence>
<dbReference type="eggNOG" id="ENOG5030ZRK">
    <property type="taxonomic scope" value="Bacteria"/>
</dbReference>
<evidence type="ECO:0000256" key="1">
    <source>
        <dbReference type="SAM" id="SignalP"/>
    </source>
</evidence>
<dbReference type="EMBL" id="CP001349">
    <property type="protein sequence ID" value="ACL56143.1"/>
    <property type="molecule type" value="Genomic_DNA"/>
</dbReference>
<keyword evidence="1" id="KW-0732">Signal</keyword>
<dbReference type="HOGENOM" id="CLU_1935593_0_0_5"/>
<protein>
    <submittedName>
        <fullName evidence="2">Uncharacterized protein</fullName>
    </submittedName>
</protein>
<gene>
    <name evidence="2" type="ordered locus">Mnod_1137</name>
</gene>
<dbReference type="AlphaFoldDB" id="B8IJC8"/>
<accession>B8IJC8</accession>
<organism evidence="2 3">
    <name type="scientific">Methylobacterium nodulans (strain LMG 21967 / CNCM I-2342 / ORS 2060)</name>
    <dbReference type="NCBI Taxonomy" id="460265"/>
    <lineage>
        <taxon>Bacteria</taxon>
        <taxon>Pseudomonadati</taxon>
        <taxon>Pseudomonadota</taxon>
        <taxon>Alphaproteobacteria</taxon>
        <taxon>Hyphomicrobiales</taxon>
        <taxon>Methylobacteriaceae</taxon>
        <taxon>Methylobacterium</taxon>
    </lineage>
</organism>
<dbReference type="KEGG" id="mno:Mnod_1137"/>
<feature type="signal peptide" evidence="1">
    <location>
        <begin position="1"/>
        <end position="29"/>
    </location>
</feature>
<dbReference type="RefSeq" id="WP_015927841.1">
    <property type="nucleotide sequence ID" value="NC_011894.1"/>
</dbReference>
<keyword evidence="3" id="KW-1185">Reference proteome</keyword>
<name>B8IJC8_METNO</name>
<dbReference type="Proteomes" id="UP000008207">
    <property type="component" value="Chromosome"/>
</dbReference>
<dbReference type="STRING" id="460265.Mnod_1137"/>
<reference evidence="2 3" key="1">
    <citation type="submission" date="2009-01" db="EMBL/GenBank/DDBJ databases">
        <title>Complete sequence of chromosome of Methylobacterium nodulans ORS 2060.</title>
        <authorList>
            <consortium name="US DOE Joint Genome Institute"/>
            <person name="Lucas S."/>
            <person name="Copeland A."/>
            <person name="Lapidus A."/>
            <person name="Glavina del Rio T."/>
            <person name="Dalin E."/>
            <person name="Tice H."/>
            <person name="Bruce D."/>
            <person name="Goodwin L."/>
            <person name="Pitluck S."/>
            <person name="Sims D."/>
            <person name="Brettin T."/>
            <person name="Detter J.C."/>
            <person name="Han C."/>
            <person name="Larimer F."/>
            <person name="Land M."/>
            <person name="Hauser L."/>
            <person name="Kyrpides N."/>
            <person name="Ivanova N."/>
            <person name="Marx C.J."/>
            <person name="Richardson P."/>
        </authorList>
    </citation>
    <scope>NUCLEOTIDE SEQUENCE [LARGE SCALE GENOMIC DNA]</scope>
    <source>
        <strain evidence="3">LMG 21967 / CNCM I-2342 / ORS 2060</strain>
    </source>
</reference>
<proteinExistence type="predicted"/>
<evidence type="ECO:0000313" key="3">
    <source>
        <dbReference type="Proteomes" id="UP000008207"/>
    </source>
</evidence>
<feature type="chain" id="PRO_5002874446" evidence="1">
    <location>
        <begin position="30"/>
        <end position="120"/>
    </location>
</feature>